<dbReference type="Gene3D" id="1.20.59.10">
    <property type="entry name" value="Chorismate mutase"/>
    <property type="match status" value="1"/>
</dbReference>
<keyword evidence="4 5" id="KW-0413">Isomerase</keyword>
<evidence type="ECO:0000313" key="8">
    <source>
        <dbReference type="EMBL" id="MFI6505785.1"/>
    </source>
</evidence>
<dbReference type="NCBIfam" id="TIGR01806">
    <property type="entry name" value="CM_mono2"/>
    <property type="match status" value="1"/>
</dbReference>
<dbReference type="Pfam" id="PF01817">
    <property type="entry name" value="CM_2"/>
    <property type="match status" value="1"/>
</dbReference>
<dbReference type="InterPro" id="IPR036979">
    <property type="entry name" value="CM_dom_sf"/>
</dbReference>
<dbReference type="EC" id="5.4.99.5" evidence="2 5"/>
<evidence type="ECO:0000256" key="3">
    <source>
        <dbReference type="ARBA" id="ARBA00022729"/>
    </source>
</evidence>
<protein>
    <recommendedName>
        <fullName evidence="2 5">Chorismate mutase</fullName>
        <ecNumber evidence="2 5">5.4.99.5</ecNumber>
    </recommendedName>
</protein>
<comment type="caution">
    <text evidence="8">The sequence shown here is derived from an EMBL/GenBank/DDBJ whole genome shotgun (WGS) entry which is preliminary data.</text>
</comment>
<reference evidence="8 9" key="1">
    <citation type="submission" date="2024-10" db="EMBL/GenBank/DDBJ databases">
        <title>The Natural Products Discovery Center: Release of the First 8490 Sequenced Strains for Exploring Actinobacteria Biosynthetic Diversity.</title>
        <authorList>
            <person name="Kalkreuter E."/>
            <person name="Kautsar S.A."/>
            <person name="Yang D."/>
            <person name="Bader C.D."/>
            <person name="Teijaro C.N."/>
            <person name="Fluegel L."/>
            <person name="Davis C.M."/>
            <person name="Simpson J.R."/>
            <person name="Lauterbach L."/>
            <person name="Steele A.D."/>
            <person name="Gui C."/>
            <person name="Meng S."/>
            <person name="Li G."/>
            <person name="Viehrig K."/>
            <person name="Ye F."/>
            <person name="Su P."/>
            <person name="Kiefer A.F."/>
            <person name="Nichols A."/>
            <person name="Cepeda A.J."/>
            <person name="Yan W."/>
            <person name="Fan B."/>
            <person name="Jiang Y."/>
            <person name="Adhikari A."/>
            <person name="Zheng C.-J."/>
            <person name="Schuster L."/>
            <person name="Cowan T.M."/>
            <person name="Smanski M.J."/>
            <person name="Chevrette M.G."/>
            <person name="De Carvalho L.P.S."/>
            <person name="Shen B."/>
        </authorList>
    </citation>
    <scope>NUCLEOTIDE SEQUENCE [LARGE SCALE GENOMIC DNA]</scope>
    <source>
        <strain evidence="8 9">NPDC050545</strain>
    </source>
</reference>
<comment type="pathway">
    <text evidence="1 5">Metabolic intermediate biosynthesis; prephenate biosynthesis; prephenate from chorismate: step 1/1.</text>
</comment>
<dbReference type="Proteomes" id="UP001612741">
    <property type="component" value="Unassembled WGS sequence"/>
</dbReference>
<name>A0ABW7ZCB0_9ACTN</name>
<dbReference type="InterPro" id="IPR008240">
    <property type="entry name" value="Chorismate_mutase_periplasmic"/>
</dbReference>
<dbReference type="EMBL" id="JBITGY010000023">
    <property type="protein sequence ID" value="MFI6505785.1"/>
    <property type="molecule type" value="Genomic_DNA"/>
</dbReference>
<keyword evidence="9" id="KW-1185">Reference proteome</keyword>
<accession>A0ABW7ZCB0</accession>
<dbReference type="GO" id="GO:0004106">
    <property type="term" value="F:chorismate mutase activity"/>
    <property type="evidence" value="ECO:0007669"/>
    <property type="project" value="UniProtKB-EC"/>
</dbReference>
<feature type="domain" description="Chorismate mutase" evidence="7">
    <location>
        <begin position="4"/>
        <end position="99"/>
    </location>
</feature>
<evidence type="ECO:0000256" key="6">
    <source>
        <dbReference type="SAM" id="SignalP"/>
    </source>
</evidence>
<organism evidence="8 9">
    <name type="scientific">Nonomuraea typhae</name>
    <dbReference type="NCBI Taxonomy" id="2603600"/>
    <lineage>
        <taxon>Bacteria</taxon>
        <taxon>Bacillati</taxon>
        <taxon>Actinomycetota</taxon>
        <taxon>Actinomycetes</taxon>
        <taxon>Streptosporangiales</taxon>
        <taxon>Streptosporangiaceae</taxon>
        <taxon>Nonomuraea</taxon>
    </lineage>
</organism>
<dbReference type="RefSeq" id="WP_397092169.1">
    <property type="nucleotide sequence ID" value="NZ_JBITGY010000023.1"/>
</dbReference>
<comment type="function">
    <text evidence="5">Catalyzes the Claisen rearrangement of chorismate to prephenate.</text>
</comment>
<evidence type="ECO:0000256" key="2">
    <source>
        <dbReference type="ARBA" id="ARBA00012404"/>
    </source>
</evidence>
<comment type="catalytic activity">
    <reaction evidence="5">
        <text>chorismate = prephenate</text>
        <dbReference type="Rhea" id="RHEA:13897"/>
        <dbReference type="ChEBI" id="CHEBI:29748"/>
        <dbReference type="ChEBI" id="CHEBI:29934"/>
        <dbReference type="EC" id="5.4.99.5"/>
    </reaction>
</comment>
<dbReference type="PROSITE" id="PS51168">
    <property type="entry name" value="CHORISMATE_MUT_2"/>
    <property type="match status" value="1"/>
</dbReference>
<evidence type="ECO:0000259" key="7">
    <source>
        <dbReference type="PROSITE" id="PS51168"/>
    </source>
</evidence>
<sequence length="183" mass="20017">MLIPAVSLALTLTLAPAVAPDCGALEPLVESSLERVRLADKVAAAKWGTTQPIDDPAREKQVLDAVAAQSEGLGIDPAVATRVFRDQIEAGKLVQRALHARWRAHPGERPADRPDLAKEVRPHLDRITGELLRAIKDSEHVRERPSCRMKLNRALADAAEEEDLGRLHTRALTRALTSVCRRG</sequence>
<feature type="chain" id="PRO_5045499084" description="Chorismate mutase" evidence="6">
    <location>
        <begin position="20"/>
        <end position="183"/>
    </location>
</feature>
<dbReference type="PANTHER" id="PTHR38041">
    <property type="entry name" value="CHORISMATE MUTASE"/>
    <property type="match status" value="1"/>
</dbReference>
<proteinExistence type="predicted"/>
<evidence type="ECO:0000313" key="9">
    <source>
        <dbReference type="Proteomes" id="UP001612741"/>
    </source>
</evidence>
<evidence type="ECO:0000256" key="4">
    <source>
        <dbReference type="ARBA" id="ARBA00023235"/>
    </source>
</evidence>
<dbReference type="InterPro" id="IPR036263">
    <property type="entry name" value="Chorismate_II_sf"/>
</dbReference>
<dbReference type="PIRSF" id="PIRSF026640">
    <property type="entry name" value="Peripl_chor_mut"/>
    <property type="match status" value="1"/>
</dbReference>
<evidence type="ECO:0000256" key="5">
    <source>
        <dbReference type="PIRNR" id="PIRNR026640"/>
    </source>
</evidence>
<keyword evidence="3 6" id="KW-0732">Signal</keyword>
<dbReference type="NCBIfam" id="NF006741">
    <property type="entry name" value="PRK09269.1"/>
    <property type="match status" value="1"/>
</dbReference>
<evidence type="ECO:0000256" key="1">
    <source>
        <dbReference type="ARBA" id="ARBA00004817"/>
    </source>
</evidence>
<dbReference type="SMART" id="SM00830">
    <property type="entry name" value="CM_2"/>
    <property type="match status" value="1"/>
</dbReference>
<dbReference type="SUPFAM" id="SSF48600">
    <property type="entry name" value="Chorismate mutase II"/>
    <property type="match status" value="1"/>
</dbReference>
<dbReference type="InterPro" id="IPR002701">
    <property type="entry name" value="CM_II_prokaryot"/>
</dbReference>
<gene>
    <name evidence="8" type="ORF">ACIBG2_50990</name>
</gene>
<dbReference type="InterPro" id="IPR051331">
    <property type="entry name" value="Chorismate_mutase-related"/>
</dbReference>
<feature type="signal peptide" evidence="6">
    <location>
        <begin position="1"/>
        <end position="19"/>
    </location>
</feature>
<dbReference type="PANTHER" id="PTHR38041:SF2">
    <property type="entry name" value="SECRETED CHORISMATE MUTASE"/>
    <property type="match status" value="1"/>
</dbReference>